<evidence type="ECO:0000256" key="1">
    <source>
        <dbReference type="SAM" id="MobiDB-lite"/>
    </source>
</evidence>
<sequence length="346" mass="38821">MGIRYIRWCSGFSSISGGRLGEVIGVKYLRLQTGDCPDAVQDLDRDIDEAFGEFEMKSGEEEGDSRTDETVAHPEDSSDSGNEEDEEAAMDASGIPGWDKVGKRANALLALDSHFTNKQAGEIKQLYLNLDEYDKKPLVFSPRYKKAKGRFLKKKKTGHVGTEAMARTFVTGGQVARCPSKSRLVEAIMIRFTGEAVEQRAKGPGSPYLSKWKVVLLRYNALRKLSSTVASTTIQISNSIQLMRQQFPNGTRTRQEWMSDATACFYQLVIVEKAQRIPSNLPRTIAWRRRKAEALKVETEAAREQGLPSPKKVRLPYTCKKCGQPQNKETGHFQYYGQTYCPNEEG</sequence>
<gene>
    <name evidence="2" type="ORF">PACLA_8A023567</name>
</gene>
<feature type="compositionally biased region" description="Basic and acidic residues" evidence="1">
    <location>
        <begin position="55"/>
        <end position="76"/>
    </location>
</feature>
<protein>
    <submittedName>
        <fullName evidence="2">Uncharacterized protein</fullName>
    </submittedName>
</protein>
<dbReference type="AlphaFoldDB" id="A0A7D9I1W0"/>
<keyword evidence="3" id="KW-1185">Reference proteome</keyword>
<dbReference type="Proteomes" id="UP001152795">
    <property type="component" value="Unassembled WGS sequence"/>
</dbReference>
<feature type="compositionally biased region" description="Acidic residues" evidence="1">
    <location>
        <begin position="77"/>
        <end position="89"/>
    </location>
</feature>
<evidence type="ECO:0000313" key="2">
    <source>
        <dbReference type="EMBL" id="CAB3994602.1"/>
    </source>
</evidence>
<feature type="region of interest" description="Disordered" evidence="1">
    <location>
        <begin position="55"/>
        <end position="97"/>
    </location>
</feature>
<dbReference type="EMBL" id="CACRXK020002498">
    <property type="protein sequence ID" value="CAB3994602.1"/>
    <property type="molecule type" value="Genomic_DNA"/>
</dbReference>
<comment type="caution">
    <text evidence="2">The sequence shown here is derived from an EMBL/GenBank/DDBJ whole genome shotgun (WGS) entry which is preliminary data.</text>
</comment>
<evidence type="ECO:0000313" key="3">
    <source>
        <dbReference type="Proteomes" id="UP001152795"/>
    </source>
</evidence>
<organism evidence="2 3">
    <name type="scientific">Paramuricea clavata</name>
    <name type="common">Red gorgonian</name>
    <name type="synonym">Violescent sea-whip</name>
    <dbReference type="NCBI Taxonomy" id="317549"/>
    <lineage>
        <taxon>Eukaryota</taxon>
        <taxon>Metazoa</taxon>
        <taxon>Cnidaria</taxon>
        <taxon>Anthozoa</taxon>
        <taxon>Octocorallia</taxon>
        <taxon>Malacalcyonacea</taxon>
        <taxon>Plexauridae</taxon>
        <taxon>Paramuricea</taxon>
    </lineage>
</organism>
<accession>A0A7D9I1W0</accession>
<dbReference type="OrthoDB" id="8955728at2759"/>
<reference evidence="2" key="1">
    <citation type="submission" date="2020-04" db="EMBL/GenBank/DDBJ databases">
        <authorList>
            <person name="Alioto T."/>
            <person name="Alioto T."/>
            <person name="Gomez Garrido J."/>
        </authorList>
    </citation>
    <scope>NUCLEOTIDE SEQUENCE</scope>
    <source>
        <strain evidence="2">A484AB</strain>
    </source>
</reference>
<proteinExistence type="predicted"/>
<name>A0A7D9I1W0_PARCT</name>